<evidence type="ECO:0000313" key="2">
    <source>
        <dbReference type="Proteomes" id="UP000462376"/>
    </source>
</evidence>
<organism evidence="1 2">
    <name type="scientific">Bacteroides uniformis</name>
    <dbReference type="NCBI Taxonomy" id="820"/>
    <lineage>
        <taxon>Bacteria</taxon>
        <taxon>Pseudomonadati</taxon>
        <taxon>Bacteroidota</taxon>
        <taxon>Bacteroidia</taxon>
        <taxon>Bacteroidales</taxon>
        <taxon>Bacteroidaceae</taxon>
        <taxon>Bacteroides</taxon>
    </lineage>
</organism>
<dbReference type="EMBL" id="WCTL01000006">
    <property type="protein sequence ID" value="KAB4237361.1"/>
    <property type="molecule type" value="Genomic_DNA"/>
</dbReference>
<evidence type="ECO:0000313" key="1">
    <source>
        <dbReference type="EMBL" id="KAB4237361.1"/>
    </source>
</evidence>
<dbReference type="Proteomes" id="UP000462376">
    <property type="component" value="Unassembled WGS sequence"/>
</dbReference>
<protein>
    <submittedName>
        <fullName evidence="1">Uncharacterized protein</fullName>
    </submittedName>
</protein>
<accession>A0A7J5I0U7</accession>
<reference evidence="1 2" key="1">
    <citation type="journal article" date="2019" name="Nat. Med.">
        <title>A library of human gut bacterial isolates paired with longitudinal multiomics data enables mechanistic microbiome research.</title>
        <authorList>
            <person name="Poyet M."/>
            <person name="Groussin M."/>
            <person name="Gibbons S.M."/>
            <person name="Avila-Pacheco J."/>
            <person name="Jiang X."/>
            <person name="Kearney S.M."/>
            <person name="Perrotta A.R."/>
            <person name="Berdy B."/>
            <person name="Zhao S."/>
            <person name="Lieberman T.D."/>
            <person name="Swanson P.K."/>
            <person name="Smith M."/>
            <person name="Roesemann S."/>
            <person name="Alexander J.E."/>
            <person name="Rich S.A."/>
            <person name="Livny J."/>
            <person name="Vlamakis H."/>
            <person name="Clish C."/>
            <person name="Bullock K."/>
            <person name="Deik A."/>
            <person name="Scott J."/>
            <person name="Pierce K.A."/>
            <person name="Xavier R.J."/>
            <person name="Alm E.J."/>
        </authorList>
    </citation>
    <scope>NUCLEOTIDE SEQUENCE [LARGE SCALE GENOMIC DNA]</scope>
    <source>
        <strain evidence="1 2">BIOML-A5</strain>
    </source>
</reference>
<dbReference type="AlphaFoldDB" id="A0A7J5I0U7"/>
<sequence>MLSVTCINRFYCLWGFTDMCCKLPRVLSVIREQLHREPSESLYRHVERPLYRVSSQKLAHN</sequence>
<gene>
    <name evidence="1" type="ORF">GAP47_08765</name>
</gene>
<name>A0A7J5I0U7_BACUN</name>
<proteinExistence type="predicted"/>
<comment type="caution">
    <text evidence="1">The sequence shown here is derived from an EMBL/GenBank/DDBJ whole genome shotgun (WGS) entry which is preliminary data.</text>
</comment>